<keyword evidence="3 9" id="KW-0812">Transmembrane</keyword>
<reference evidence="11" key="1">
    <citation type="submission" date="2016-10" db="EMBL/GenBank/DDBJ databases">
        <authorList>
            <person name="Varghese N."/>
            <person name="Submissions S."/>
        </authorList>
    </citation>
    <scope>NUCLEOTIDE SEQUENCE [LARGE SCALE GENOMIC DNA]</scope>
    <source>
        <strain evidence="11">NLAE-zl-G277</strain>
    </source>
</reference>
<dbReference type="NCBIfam" id="TIGR00964">
    <property type="entry name" value="secE_bact"/>
    <property type="match status" value="1"/>
</dbReference>
<name>A0A1I0K557_9FIRM</name>
<dbReference type="GO" id="GO:0006886">
    <property type="term" value="P:intracellular protein transport"/>
    <property type="evidence" value="ECO:0007669"/>
    <property type="project" value="InterPro"/>
</dbReference>
<keyword evidence="2" id="KW-0813">Transport</keyword>
<evidence type="ECO:0000256" key="2">
    <source>
        <dbReference type="ARBA" id="ARBA00022448"/>
    </source>
</evidence>
<dbReference type="InterPro" id="IPR038379">
    <property type="entry name" value="SecE_sf"/>
</dbReference>
<dbReference type="AlphaFoldDB" id="A0A1I0K557"/>
<evidence type="ECO:0000256" key="4">
    <source>
        <dbReference type="ARBA" id="ARBA00022927"/>
    </source>
</evidence>
<keyword evidence="7 9" id="KW-0472">Membrane</keyword>
<organism evidence="10 11">
    <name type="scientific">Enterocloster lavalensis</name>
    <dbReference type="NCBI Taxonomy" id="460384"/>
    <lineage>
        <taxon>Bacteria</taxon>
        <taxon>Bacillati</taxon>
        <taxon>Bacillota</taxon>
        <taxon>Clostridia</taxon>
        <taxon>Lachnospirales</taxon>
        <taxon>Lachnospiraceae</taxon>
        <taxon>Enterocloster</taxon>
    </lineage>
</organism>
<evidence type="ECO:0000256" key="3">
    <source>
        <dbReference type="ARBA" id="ARBA00022692"/>
    </source>
</evidence>
<evidence type="ECO:0000313" key="11">
    <source>
        <dbReference type="Proteomes" id="UP000198508"/>
    </source>
</evidence>
<dbReference type="GO" id="GO:0006605">
    <property type="term" value="P:protein targeting"/>
    <property type="evidence" value="ECO:0007669"/>
    <property type="project" value="InterPro"/>
</dbReference>
<evidence type="ECO:0000256" key="6">
    <source>
        <dbReference type="ARBA" id="ARBA00023010"/>
    </source>
</evidence>
<feature type="compositionally biased region" description="Low complexity" evidence="8">
    <location>
        <begin position="1"/>
        <end position="13"/>
    </location>
</feature>
<comment type="subcellular location">
    <subcellularLocation>
        <location evidence="1">Membrane</location>
    </subcellularLocation>
</comment>
<dbReference type="GO" id="GO:0016020">
    <property type="term" value="C:membrane"/>
    <property type="evidence" value="ECO:0007669"/>
    <property type="project" value="UniProtKB-SubCell"/>
</dbReference>
<dbReference type="GeneID" id="93279358"/>
<feature type="region of interest" description="Disordered" evidence="8">
    <location>
        <begin position="1"/>
        <end position="31"/>
    </location>
</feature>
<protein>
    <submittedName>
        <fullName evidence="10">Preprotein translocase subunit SecE</fullName>
    </submittedName>
</protein>
<dbReference type="InterPro" id="IPR005807">
    <property type="entry name" value="SecE_bac"/>
</dbReference>
<evidence type="ECO:0000256" key="8">
    <source>
        <dbReference type="SAM" id="MobiDB-lite"/>
    </source>
</evidence>
<dbReference type="RefSeq" id="WP_007719831.1">
    <property type="nucleotide sequence ID" value="NZ_CABJCG010000020.1"/>
</dbReference>
<dbReference type="GO" id="GO:0009306">
    <property type="term" value="P:protein secretion"/>
    <property type="evidence" value="ECO:0007669"/>
    <property type="project" value="InterPro"/>
</dbReference>
<dbReference type="Pfam" id="PF00584">
    <property type="entry name" value="SecE"/>
    <property type="match status" value="1"/>
</dbReference>
<dbReference type="STRING" id="460384.SAMN05216313_14519"/>
<accession>A0A1I0K557</accession>
<keyword evidence="6" id="KW-0811">Translocation</keyword>
<evidence type="ECO:0000313" key="10">
    <source>
        <dbReference type="EMBL" id="SEU18114.1"/>
    </source>
</evidence>
<dbReference type="GO" id="GO:0008320">
    <property type="term" value="F:protein transmembrane transporter activity"/>
    <property type="evidence" value="ECO:0007669"/>
    <property type="project" value="InterPro"/>
</dbReference>
<proteinExistence type="predicted"/>
<keyword evidence="5 9" id="KW-1133">Transmembrane helix</keyword>
<keyword evidence="11" id="KW-1185">Reference proteome</keyword>
<dbReference type="EMBL" id="FOIM01000045">
    <property type="protein sequence ID" value="SEU18114.1"/>
    <property type="molecule type" value="Genomic_DNA"/>
</dbReference>
<dbReference type="Proteomes" id="UP000198508">
    <property type="component" value="Unassembled WGS sequence"/>
</dbReference>
<keyword evidence="4" id="KW-0653">Protein transport</keyword>
<gene>
    <name evidence="10" type="ORF">SAMN05216313_14519</name>
</gene>
<sequence>MGETAANTAVTTEKAAKAEKPDKAKKAKKEQKPSFFKGLKTEYKKIVFADRQTVTKQTIAVVLSSIFLGVVIMLLDMVIKFGLGFIF</sequence>
<evidence type="ECO:0000256" key="5">
    <source>
        <dbReference type="ARBA" id="ARBA00022989"/>
    </source>
</evidence>
<evidence type="ECO:0000256" key="7">
    <source>
        <dbReference type="ARBA" id="ARBA00023136"/>
    </source>
</evidence>
<evidence type="ECO:0000256" key="9">
    <source>
        <dbReference type="SAM" id="Phobius"/>
    </source>
</evidence>
<dbReference type="Gene3D" id="1.20.5.1030">
    <property type="entry name" value="Preprotein translocase secy subunit"/>
    <property type="match status" value="1"/>
</dbReference>
<dbReference type="InterPro" id="IPR001901">
    <property type="entry name" value="Translocase_SecE/Sec61-g"/>
</dbReference>
<feature type="transmembrane region" description="Helical" evidence="9">
    <location>
        <begin position="59"/>
        <end position="79"/>
    </location>
</feature>
<feature type="compositionally biased region" description="Basic and acidic residues" evidence="8">
    <location>
        <begin position="14"/>
        <end position="24"/>
    </location>
</feature>
<evidence type="ECO:0000256" key="1">
    <source>
        <dbReference type="ARBA" id="ARBA00004370"/>
    </source>
</evidence>